<dbReference type="GO" id="GO:0005524">
    <property type="term" value="F:ATP binding"/>
    <property type="evidence" value="ECO:0007669"/>
    <property type="project" value="UniProtKB-KW"/>
</dbReference>
<dbReference type="InterPro" id="IPR003439">
    <property type="entry name" value="ABC_transporter-like_ATP-bd"/>
</dbReference>
<feature type="domain" description="ABC transporter" evidence="5">
    <location>
        <begin position="5"/>
        <end position="243"/>
    </location>
</feature>
<keyword evidence="3 6" id="KW-0067">ATP-binding</keyword>
<dbReference type="InterPro" id="IPR015854">
    <property type="entry name" value="ABC_transpr_LolD-like"/>
</dbReference>
<proteinExistence type="predicted"/>
<comment type="caution">
    <text evidence="6">The sequence shown here is derived from an EMBL/GenBank/DDBJ whole genome shotgun (WGS) entry which is preliminary data.</text>
</comment>
<dbReference type="InterPro" id="IPR003593">
    <property type="entry name" value="AAA+_ATPase"/>
</dbReference>
<organism evidence="6 7">
    <name type="scientific">Populibacterium corticicola</name>
    <dbReference type="NCBI Taxonomy" id="1812826"/>
    <lineage>
        <taxon>Bacteria</taxon>
        <taxon>Bacillati</taxon>
        <taxon>Actinomycetota</taxon>
        <taxon>Actinomycetes</taxon>
        <taxon>Micrococcales</taxon>
        <taxon>Jonesiaceae</taxon>
        <taxon>Populibacterium</taxon>
    </lineage>
</organism>
<sequence>MSYAIEASGITHTFPDGQSPRVVLDSVDLRVAPGELVAIMGPSGSGKSTLLNIVAGLLEPEAGNVLVADTLLRSATTAERTILRRQAFGIVFQRNNLVDALTLEENVALPLELNGINPRIALKQARLILDDQGLGDVARLFPAQASGGQRQLTAVLAALSSKRHILLADEPTGALDTASGDEVMRLIRNHIDAGASGLLVTHSARDAAWADRVVYLQDGAISSDTGSSHSFGFPTSTQSSLSDFPTTDGTP</sequence>
<gene>
    <name evidence="6" type="ORF">ACFSYH_00060</name>
</gene>
<accession>A0ABW5X925</accession>
<keyword evidence="7" id="KW-1185">Reference proteome</keyword>
<dbReference type="InterPro" id="IPR027417">
    <property type="entry name" value="P-loop_NTPase"/>
</dbReference>
<keyword evidence="2" id="KW-0547">Nucleotide-binding</keyword>
<dbReference type="Proteomes" id="UP001597391">
    <property type="component" value="Unassembled WGS sequence"/>
</dbReference>
<dbReference type="SMART" id="SM00382">
    <property type="entry name" value="AAA"/>
    <property type="match status" value="1"/>
</dbReference>
<dbReference type="SUPFAM" id="SSF52540">
    <property type="entry name" value="P-loop containing nucleoside triphosphate hydrolases"/>
    <property type="match status" value="1"/>
</dbReference>
<evidence type="ECO:0000313" key="7">
    <source>
        <dbReference type="Proteomes" id="UP001597391"/>
    </source>
</evidence>
<keyword evidence="1" id="KW-0813">Transport</keyword>
<dbReference type="RefSeq" id="WP_377464367.1">
    <property type="nucleotide sequence ID" value="NZ_JBHUOP010000001.1"/>
</dbReference>
<evidence type="ECO:0000256" key="1">
    <source>
        <dbReference type="ARBA" id="ARBA00022448"/>
    </source>
</evidence>
<evidence type="ECO:0000256" key="2">
    <source>
        <dbReference type="ARBA" id="ARBA00022741"/>
    </source>
</evidence>
<evidence type="ECO:0000256" key="3">
    <source>
        <dbReference type="ARBA" id="ARBA00022840"/>
    </source>
</evidence>
<dbReference type="EMBL" id="JBHUOP010000001">
    <property type="protein sequence ID" value="MFD2838970.1"/>
    <property type="molecule type" value="Genomic_DNA"/>
</dbReference>
<evidence type="ECO:0000259" key="5">
    <source>
        <dbReference type="PROSITE" id="PS50893"/>
    </source>
</evidence>
<feature type="region of interest" description="Disordered" evidence="4">
    <location>
        <begin position="225"/>
        <end position="251"/>
    </location>
</feature>
<dbReference type="Pfam" id="PF00005">
    <property type="entry name" value="ABC_tran"/>
    <property type="match status" value="1"/>
</dbReference>
<dbReference type="PANTHER" id="PTHR24220:SF659">
    <property type="entry name" value="TRANSPORTER, PUTATIVE-RELATED"/>
    <property type="match status" value="1"/>
</dbReference>
<dbReference type="CDD" id="cd03255">
    <property type="entry name" value="ABC_MJ0796_LolCDE_FtsE"/>
    <property type="match status" value="1"/>
</dbReference>
<dbReference type="PROSITE" id="PS50893">
    <property type="entry name" value="ABC_TRANSPORTER_2"/>
    <property type="match status" value="1"/>
</dbReference>
<protein>
    <submittedName>
        <fullName evidence="6">ABC transporter ATP-binding protein</fullName>
    </submittedName>
</protein>
<name>A0ABW5X925_9MICO</name>
<evidence type="ECO:0000256" key="4">
    <source>
        <dbReference type="SAM" id="MobiDB-lite"/>
    </source>
</evidence>
<dbReference type="PANTHER" id="PTHR24220">
    <property type="entry name" value="IMPORT ATP-BINDING PROTEIN"/>
    <property type="match status" value="1"/>
</dbReference>
<evidence type="ECO:0000313" key="6">
    <source>
        <dbReference type="EMBL" id="MFD2838970.1"/>
    </source>
</evidence>
<reference evidence="7" key="1">
    <citation type="journal article" date="2019" name="Int. J. Syst. Evol. Microbiol.">
        <title>The Global Catalogue of Microorganisms (GCM) 10K type strain sequencing project: providing services to taxonomists for standard genome sequencing and annotation.</title>
        <authorList>
            <consortium name="The Broad Institute Genomics Platform"/>
            <consortium name="The Broad Institute Genome Sequencing Center for Infectious Disease"/>
            <person name="Wu L."/>
            <person name="Ma J."/>
        </authorList>
    </citation>
    <scope>NUCLEOTIDE SEQUENCE [LARGE SCALE GENOMIC DNA]</scope>
    <source>
        <strain evidence="7">KCTC 33576</strain>
    </source>
</reference>
<dbReference type="InterPro" id="IPR017911">
    <property type="entry name" value="MacB-like_ATP-bd"/>
</dbReference>
<dbReference type="Gene3D" id="3.40.50.300">
    <property type="entry name" value="P-loop containing nucleotide triphosphate hydrolases"/>
    <property type="match status" value="1"/>
</dbReference>